<evidence type="ECO:0000256" key="4">
    <source>
        <dbReference type="ARBA" id="ARBA00022679"/>
    </source>
</evidence>
<dbReference type="InterPro" id="IPR004358">
    <property type="entry name" value="Sig_transdc_His_kin-like_C"/>
</dbReference>
<reference evidence="9 10" key="1">
    <citation type="journal article" date="2019" name="Int. J. Syst. Evol. Microbiol.">
        <title>The Global Catalogue of Microorganisms (GCM) 10K type strain sequencing project: providing services to taxonomists for standard genome sequencing and annotation.</title>
        <authorList>
            <consortium name="The Broad Institute Genomics Platform"/>
            <consortium name="The Broad Institute Genome Sequencing Center for Infectious Disease"/>
            <person name="Wu L."/>
            <person name="Ma J."/>
        </authorList>
    </citation>
    <scope>NUCLEOTIDE SEQUENCE [LARGE SCALE GENOMIC DNA]</scope>
    <source>
        <strain evidence="9 10">JCM 1405</strain>
    </source>
</reference>
<feature type="transmembrane region" description="Helical" evidence="7">
    <location>
        <begin position="175"/>
        <end position="195"/>
    </location>
</feature>
<keyword evidence="10" id="KW-1185">Reference proteome</keyword>
<dbReference type="PROSITE" id="PS50109">
    <property type="entry name" value="HIS_KIN"/>
    <property type="match status" value="1"/>
</dbReference>
<evidence type="ECO:0000256" key="2">
    <source>
        <dbReference type="ARBA" id="ARBA00012438"/>
    </source>
</evidence>
<dbReference type="SUPFAM" id="SSF47384">
    <property type="entry name" value="Homodimeric domain of signal transducing histidine kinase"/>
    <property type="match status" value="1"/>
</dbReference>
<dbReference type="Pfam" id="PF02518">
    <property type="entry name" value="HATPase_c"/>
    <property type="match status" value="1"/>
</dbReference>
<dbReference type="SUPFAM" id="SSF55874">
    <property type="entry name" value="ATPase domain of HSP90 chaperone/DNA topoisomerase II/histidine kinase"/>
    <property type="match status" value="1"/>
</dbReference>
<dbReference type="PRINTS" id="PR00344">
    <property type="entry name" value="BCTRLSENSOR"/>
</dbReference>
<dbReference type="Gene3D" id="3.30.450.20">
    <property type="entry name" value="PAS domain"/>
    <property type="match status" value="1"/>
</dbReference>
<dbReference type="InterPro" id="IPR003594">
    <property type="entry name" value="HATPase_dom"/>
</dbReference>
<dbReference type="PANTHER" id="PTHR43711">
    <property type="entry name" value="TWO-COMPONENT HISTIDINE KINASE"/>
    <property type="match status" value="1"/>
</dbReference>
<dbReference type="Proteomes" id="UP001500339">
    <property type="component" value="Unassembled WGS sequence"/>
</dbReference>
<keyword evidence="3" id="KW-0597">Phosphoprotein</keyword>
<dbReference type="InterPro" id="IPR035965">
    <property type="entry name" value="PAS-like_dom_sf"/>
</dbReference>
<dbReference type="InterPro" id="IPR033425">
    <property type="entry name" value="MASE3"/>
</dbReference>
<keyword evidence="4" id="KW-0808">Transferase</keyword>
<comment type="caution">
    <text evidence="9">The sequence shown here is derived from an EMBL/GenBank/DDBJ whole genome shotgun (WGS) entry which is preliminary data.</text>
</comment>
<dbReference type="Pfam" id="PF13426">
    <property type="entry name" value="PAS_9"/>
    <property type="match status" value="1"/>
</dbReference>
<dbReference type="RefSeq" id="WP_343770098.1">
    <property type="nucleotide sequence ID" value="NZ_BAAACF010000003.1"/>
</dbReference>
<dbReference type="InterPro" id="IPR050736">
    <property type="entry name" value="Sensor_HK_Regulatory"/>
</dbReference>
<sequence length="680" mass="79171">MSFYEKLRNHINKLEDFILSEVLLCSMVTLLFLFIWLSFSNYILFHFIVESSTAILGYAVIIIAFNTDYISRNSFLLYLGISYAFVGSINILHAMTMGNMVFVNSTIPNITSKLDLFSGYLEIVSLIMSTKYLYKKIDLKKIYFRYLIAFSIIMIFVFKINLLELLVITEHEFNIFLKVNEYIIFLSFCYSLVNFKKHEENIKFNKNIIFAAIFIRMITEGLGILNQGYISIEILRHMLKLLYIILLYYAILKSSLKEPFKTLFYDVKNKAEKLEALNYQLSMKNKELKSSKERYEKMFEFLPEGAFLRKGNKIVYANNVILKMFNITDKFEIIGRNPLDFIHEDYKYIIQNRMSSNLEYVPPMEIKAVRKDGEVLLVESSSFCINIDEEEFYIIIFRDISQRKRLEELRLNLKKKIEEDRIKTEFLSNISHEIKTPINVIYSAVQLEDIYIEKGDIESIKKYNKHIKQNCMRLMRLTNNIIDITKVDAGDFKPTFACYNIVEIVEKVTESANPYAQNKNISLTFDTEVEEVYVNCDKDMMERIILNLLSNSIKYSKKDGNILVNVYCDGENFVNISVKDDGLGILKGKEEEVFQSFSKLDKSLTRKCEGTGIGLYLVKSFVELQNGKISMITNEGEGTEVIATFPAIVGMDEVCATLDMESKYENISTKVDMEFSDIYF</sequence>
<dbReference type="Gene3D" id="3.30.565.10">
    <property type="entry name" value="Histidine kinase-like ATPase, C-terminal domain"/>
    <property type="match status" value="1"/>
</dbReference>
<comment type="catalytic activity">
    <reaction evidence="1">
        <text>ATP + protein L-histidine = ADP + protein N-phospho-L-histidine.</text>
        <dbReference type="EC" id="2.7.13.3"/>
    </reaction>
</comment>
<keyword evidence="7" id="KW-1133">Transmembrane helix</keyword>
<accession>A0ABN1J2Z4</accession>
<evidence type="ECO:0000256" key="3">
    <source>
        <dbReference type="ARBA" id="ARBA00022553"/>
    </source>
</evidence>
<evidence type="ECO:0000256" key="1">
    <source>
        <dbReference type="ARBA" id="ARBA00000085"/>
    </source>
</evidence>
<dbReference type="SMART" id="SM00388">
    <property type="entry name" value="HisKA"/>
    <property type="match status" value="1"/>
</dbReference>
<feature type="transmembrane region" description="Helical" evidence="7">
    <location>
        <begin position="43"/>
        <end position="63"/>
    </location>
</feature>
<dbReference type="CDD" id="cd00130">
    <property type="entry name" value="PAS"/>
    <property type="match status" value="1"/>
</dbReference>
<name>A0ABN1J2Z4_9CLOT</name>
<dbReference type="PANTHER" id="PTHR43711:SF26">
    <property type="entry name" value="SENSOR HISTIDINE KINASE RCSC"/>
    <property type="match status" value="1"/>
</dbReference>
<evidence type="ECO:0000259" key="8">
    <source>
        <dbReference type="PROSITE" id="PS50109"/>
    </source>
</evidence>
<protein>
    <recommendedName>
        <fullName evidence="2">histidine kinase</fullName>
        <ecNumber evidence="2">2.7.13.3</ecNumber>
    </recommendedName>
</protein>
<feature type="transmembrane region" description="Helical" evidence="7">
    <location>
        <begin position="17"/>
        <end position="37"/>
    </location>
</feature>
<dbReference type="EMBL" id="BAAACF010000003">
    <property type="protein sequence ID" value="GAA0727216.1"/>
    <property type="molecule type" value="Genomic_DNA"/>
</dbReference>
<dbReference type="EC" id="2.7.13.3" evidence="2"/>
<organism evidence="9 10">
    <name type="scientific">Clostridium malenominatum</name>
    <dbReference type="NCBI Taxonomy" id="1539"/>
    <lineage>
        <taxon>Bacteria</taxon>
        <taxon>Bacillati</taxon>
        <taxon>Bacillota</taxon>
        <taxon>Clostridia</taxon>
        <taxon>Eubacteriales</taxon>
        <taxon>Clostridiaceae</taxon>
        <taxon>Clostridium</taxon>
    </lineage>
</organism>
<keyword evidence="7" id="KW-0472">Membrane</keyword>
<evidence type="ECO:0000256" key="5">
    <source>
        <dbReference type="ARBA" id="ARBA00022777"/>
    </source>
</evidence>
<dbReference type="NCBIfam" id="TIGR00229">
    <property type="entry name" value="sensory_box"/>
    <property type="match status" value="1"/>
</dbReference>
<evidence type="ECO:0000313" key="10">
    <source>
        <dbReference type="Proteomes" id="UP001500339"/>
    </source>
</evidence>
<evidence type="ECO:0000256" key="7">
    <source>
        <dbReference type="SAM" id="Phobius"/>
    </source>
</evidence>
<keyword evidence="7" id="KW-0812">Transmembrane</keyword>
<dbReference type="SUPFAM" id="SSF55785">
    <property type="entry name" value="PYP-like sensor domain (PAS domain)"/>
    <property type="match status" value="1"/>
</dbReference>
<proteinExistence type="predicted"/>
<dbReference type="Pfam" id="PF17159">
    <property type="entry name" value="MASE3"/>
    <property type="match status" value="1"/>
</dbReference>
<dbReference type="InterPro" id="IPR000014">
    <property type="entry name" value="PAS"/>
</dbReference>
<dbReference type="CDD" id="cd00082">
    <property type="entry name" value="HisKA"/>
    <property type="match status" value="1"/>
</dbReference>
<dbReference type="Gene3D" id="1.10.287.130">
    <property type="match status" value="1"/>
</dbReference>
<dbReference type="SMART" id="SM00387">
    <property type="entry name" value="HATPase_c"/>
    <property type="match status" value="1"/>
</dbReference>
<evidence type="ECO:0000256" key="6">
    <source>
        <dbReference type="ARBA" id="ARBA00023012"/>
    </source>
</evidence>
<feature type="transmembrane region" description="Helical" evidence="7">
    <location>
        <begin position="116"/>
        <end position="134"/>
    </location>
</feature>
<feature type="domain" description="Histidine kinase" evidence="8">
    <location>
        <begin position="429"/>
        <end position="649"/>
    </location>
</feature>
<dbReference type="InterPro" id="IPR036097">
    <property type="entry name" value="HisK_dim/P_sf"/>
</dbReference>
<dbReference type="Pfam" id="PF00512">
    <property type="entry name" value="HisKA"/>
    <property type="match status" value="1"/>
</dbReference>
<feature type="transmembrane region" description="Helical" evidence="7">
    <location>
        <begin position="75"/>
        <end position="96"/>
    </location>
</feature>
<keyword evidence="5 9" id="KW-0418">Kinase</keyword>
<gene>
    <name evidence="9" type="ORF">GCM10008905_24550</name>
</gene>
<dbReference type="GO" id="GO:0016301">
    <property type="term" value="F:kinase activity"/>
    <property type="evidence" value="ECO:0007669"/>
    <property type="project" value="UniProtKB-KW"/>
</dbReference>
<dbReference type="InterPro" id="IPR003661">
    <property type="entry name" value="HisK_dim/P_dom"/>
</dbReference>
<feature type="transmembrane region" description="Helical" evidence="7">
    <location>
        <begin position="207"/>
        <end position="228"/>
    </location>
</feature>
<dbReference type="InterPro" id="IPR005467">
    <property type="entry name" value="His_kinase_dom"/>
</dbReference>
<keyword evidence="6" id="KW-0902">Two-component regulatory system</keyword>
<feature type="transmembrane region" description="Helical" evidence="7">
    <location>
        <begin position="146"/>
        <end position="169"/>
    </location>
</feature>
<dbReference type="InterPro" id="IPR036890">
    <property type="entry name" value="HATPase_C_sf"/>
</dbReference>
<evidence type="ECO:0000313" key="9">
    <source>
        <dbReference type="EMBL" id="GAA0727216.1"/>
    </source>
</evidence>